<dbReference type="GO" id="GO:0006508">
    <property type="term" value="P:proteolysis"/>
    <property type="evidence" value="ECO:0007669"/>
    <property type="project" value="UniProtKB-KW"/>
</dbReference>
<protein>
    <submittedName>
        <fullName evidence="1">Retroviral-like aspartic protease family protein</fullName>
    </submittedName>
</protein>
<evidence type="ECO:0000313" key="2">
    <source>
        <dbReference type="Proteomes" id="UP001214043"/>
    </source>
</evidence>
<dbReference type="SUPFAM" id="SSF50630">
    <property type="entry name" value="Acid proteases"/>
    <property type="match status" value="1"/>
</dbReference>
<keyword evidence="2" id="KW-1185">Reference proteome</keyword>
<proteinExistence type="predicted"/>
<organism evidence="1 2">
    <name type="scientific">Hyphococcus flavus</name>
    <dbReference type="NCBI Taxonomy" id="1866326"/>
    <lineage>
        <taxon>Bacteria</taxon>
        <taxon>Pseudomonadati</taxon>
        <taxon>Pseudomonadota</taxon>
        <taxon>Alphaproteobacteria</taxon>
        <taxon>Parvularculales</taxon>
        <taxon>Parvularculaceae</taxon>
        <taxon>Hyphococcus</taxon>
    </lineage>
</organism>
<dbReference type="AlphaFoldDB" id="A0AAF0CH44"/>
<dbReference type="InterPro" id="IPR021109">
    <property type="entry name" value="Peptidase_aspartic_dom_sf"/>
</dbReference>
<evidence type="ECO:0000313" key="1">
    <source>
        <dbReference type="EMBL" id="WDI33028.1"/>
    </source>
</evidence>
<sequence>MANWATSITGVILGVCVLTSCATTEAPIYGGPASQAPVAEAPYRMDYQGWLTVDAYVNGEGPHDFIVDSGATITAAFANLAGTQQFQPANREPIQILGLSGARALPAYEIGEISVSGVSLTDHVGVILPDWDPPARPPQGVLGLDLLSRYKPLISHDERTIKLYDPAAIPDHNMEGWTSAPLIPLYTDDESRPLYQTVINIRGAEIPCIVDLGASGTVFNVSALRRMTGGVHINSSRRRGIRTGTRIQGIFDNPDIAASINIARLQIGQASWLDRTVIVYDAQIFRDMGINRGPFCLLGADILADRSVMLDFQNERIFIERRRRG</sequence>
<dbReference type="Proteomes" id="UP001214043">
    <property type="component" value="Chromosome"/>
</dbReference>
<keyword evidence="1" id="KW-0645">Protease</keyword>
<gene>
    <name evidence="1" type="ORF">PUV54_07440</name>
</gene>
<dbReference type="Pfam" id="PF13650">
    <property type="entry name" value="Asp_protease_2"/>
    <property type="match status" value="1"/>
</dbReference>
<dbReference type="EMBL" id="CP118166">
    <property type="protein sequence ID" value="WDI33028.1"/>
    <property type="molecule type" value="Genomic_DNA"/>
</dbReference>
<keyword evidence="1" id="KW-0378">Hydrolase</keyword>
<dbReference type="RefSeq" id="WP_274494986.1">
    <property type="nucleotide sequence ID" value="NZ_CP118166.1"/>
</dbReference>
<dbReference type="Gene3D" id="2.40.70.10">
    <property type="entry name" value="Acid Proteases"/>
    <property type="match status" value="2"/>
</dbReference>
<accession>A0AAF0CH44</accession>
<dbReference type="KEGG" id="hfl:PUV54_07440"/>
<name>A0AAF0CH44_9PROT</name>
<dbReference type="GO" id="GO:0008233">
    <property type="term" value="F:peptidase activity"/>
    <property type="evidence" value="ECO:0007669"/>
    <property type="project" value="UniProtKB-KW"/>
</dbReference>
<reference evidence="1" key="1">
    <citation type="submission" date="2023-02" db="EMBL/GenBank/DDBJ databases">
        <title>Genome sequence of Hyphococcus flavus.</title>
        <authorList>
            <person name="Rong J.-C."/>
            <person name="Zhao Q."/>
            <person name="Yi M."/>
            <person name="Wu J.-Y."/>
        </authorList>
    </citation>
    <scope>NUCLEOTIDE SEQUENCE</scope>
    <source>
        <strain evidence="1">MCCC 1K03223</strain>
    </source>
</reference>